<reference evidence="6 7" key="1">
    <citation type="journal article" date="2018" name="Nat. Biotechnol.">
        <title>A standardized bacterial taxonomy based on genome phylogeny substantially revises the tree of life.</title>
        <authorList>
            <person name="Parks D.H."/>
            <person name="Chuvochina M."/>
            <person name="Waite D.W."/>
            <person name="Rinke C."/>
            <person name="Skarshewski A."/>
            <person name="Chaumeil P.A."/>
            <person name="Hugenholtz P."/>
        </authorList>
    </citation>
    <scope>NUCLEOTIDE SEQUENCE [LARGE SCALE GENOMIC DNA]</scope>
    <source>
        <strain evidence="6">UBA8739</strain>
    </source>
</reference>
<dbReference type="EMBL" id="DMAI01000247">
    <property type="protein sequence ID" value="HAE48810.1"/>
    <property type="molecule type" value="Genomic_DNA"/>
</dbReference>
<dbReference type="PRINTS" id="PR00207">
    <property type="entry name" value="FLAGELLIN"/>
</dbReference>
<comment type="caution">
    <text evidence="6">The sequence shown here is derived from an EMBL/GenBank/DDBJ whole genome shotgun (WGS) entry which is preliminary data.</text>
</comment>
<dbReference type="Proteomes" id="UP000257706">
    <property type="component" value="Unassembled WGS sequence"/>
</dbReference>
<evidence type="ECO:0000259" key="5">
    <source>
        <dbReference type="Pfam" id="PF00700"/>
    </source>
</evidence>
<accession>A0A3B9IM24</accession>
<dbReference type="Gene3D" id="6.10.10.10">
    <property type="entry name" value="Flagellar export chaperone, C-terminal domain"/>
    <property type="match status" value="1"/>
</dbReference>
<gene>
    <name evidence="6" type="ORF">DCK97_15450</name>
</gene>
<proteinExistence type="inferred from homology"/>
<dbReference type="Pfam" id="PF00669">
    <property type="entry name" value="Flagellin_N"/>
    <property type="match status" value="1"/>
</dbReference>
<dbReference type="InterPro" id="IPR001492">
    <property type="entry name" value="Flagellin"/>
</dbReference>
<feature type="domain" description="Flagellin C-terminal" evidence="5">
    <location>
        <begin position="301"/>
        <end position="386"/>
    </location>
</feature>
<dbReference type="Pfam" id="PF00700">
    <property type="entry name" value="Flagellin_C"/>
    <property type="match status" value="1"/>
</dbReference>
<evidence type="ECO:0000313" key="7">
    <source>
        <dbReference type="Proteomes" id="UP000257706"/>
    </source>
</evidence>
<organism evidence="6 7">
    <name type="scientific">Tistrella mobilis</name>
    <dbReference type="NCBI Taxonomy" id="171437"/>
    <lineage>
        <taxon>Bacteria</taxon>
        <taxon>Pseudomonadati</taxon>
        <taxon>Pseudomonadota</taxon>
        <taxon>Alphaproteobacteria</taxon>
        <taxon>Geminicoccales</taxon>
        <taxon>Geminicoccaceae</taxon>
        <taxon>Tistrella</taxon>
    </lineage>
</organism>
<keyword evidence="6" id="KW-0966">Cell projection</keyword>
<protein>
    <recommendedName>
        <fullName evidence="3">Flagellin</fullName>
    </recommendedName>
</protein>
<evidence type="ECO:0000313" key="6">
    <source>
        <dbReference type="EMBL" id="HAE48810.1"/>
    </source>
</evidence>
<dbReference type="GO" id="GO:0005198">
    <property type="term" value="F:structural molecule activity"/>
    <property type="evidence" value="ECO:0007669"/>
    <property type="project" value="UniProtKB-UniRule"/>
</dbReference>
<dbReference type="InterPro" id="IPR001029">
    <property type="entry name" value="Flagellin_N"/>
</dbReference>
<dbReference type="AlphaFoldDB" id="A0A3B9IM24"/>
<dbReference type="GO" id="GO:0009288">
    <property type="term" value="C:bacterial-type flagellum"/>
    <property type="evidence" value="ECO:0007669"/>
    <property type="project" value="UniProtKB-SubCell"/>
</dbReference>
<name>A0A3B9IM24_9PROT</name>
<keyword evidence="3" id="KW-0964">Secreted</keyword>
<evidence type="ECO:0000256" key="1">
    <source>
        <dbReference type="ARBA" id="ARBA00005709"/>
    </source>
</evidence>
<dbReference type="InterPro" id="IPR042187">
    <property type="entry name" value="Flagellin_C_sub2"/>
</dbReference>
<keyword evidence="2 3" id="KW-0975">Bacterial flagellum</keyword>
<dbReference type="Gene3D" id="3.30.70.2120">
    <property type="match status" value="1"/>
</dbReference>
<dbReference type="Gene3D" id="1.20.1330.10">
    <property type="entry name" value="f41 fragment of flagellin, N-terminal domain"/>
    <property type="match status" value="1"/>
</dbReference>
<comment type="function">
    <text evidence="3">Flagellin is the subunit protein which polymerizes to form the filaments of bacterial flagella.</text>
</comment>
<feature type="domain" description="Flagellin N-terminal" evidence="4">
    <location>
        <begin position="5"/>
        <end position="143"/>
    </location>
</feature>
<dbReference type="InterPro" id="IPR046358">
    <property type="entry name" value="Flagellin_C"/>
</dbReference>
<dbReference type="SUPFAM" id="SSF64518">
    <property type="entry name" value="Phase 1 flagellin"/>
    <property type="match status" value="1"/>
</dbReference>
<evidence type="ECO:0000256" key="2">
    <source>
        <dbReference type="ARBA" id="ARBA00023143"/>
    </source>
</evidence>
<evidence type="ECO:0000259" key="4">
    <source>
        <dbReference type="Pfam" id="PF00669"/>
    </source>
</evidence>
<dbReference type="PANTHER" id="PTHR42792">
    <property type="entry name" value="FLAGELLIN"/>
    <property type="match status" value="1"/>
</dbReference>
<keyword evidence="6" id="KW-0282">Flagellum</keyword>
<comment type="subcellular location">
    <subcellularLocation>
        <location evidence="3">Secreted</location>
    </subcellularLocation>
    <subcellularLocation>
        <location evidence="3">Bacterial flagellum</location>
    </subcellularLocation>
</comment>
<keyword evidence="6" id="KW-0969">Cilium</keyword>
<sequence>MALTINSNYAANVAHRHLRESDSDATRSLAKLSAGTRVLSGRDDAASLAIGKRLEAETAALRQASVNAGQAGSMLQIADGALSSISDILTRMKTLATQSASDQVSDAERVYLNDEFTQLRSEIDRIAADTDFNGQKLINGSQTVTAGTIGTDIESADGFGAITFDANAAGVSNADQFSVAYDTTTNRFTVTNTTTGVAQTSAQVTAAPAAGATQDVRFDEFGLTLTLTSDFDPATAITTNNTFDVTIANTNSATFTYKIGTGTNAIEDDLAFTIDSAAVASLSAGLAADTLDTRANAETAIDNVAAAIDEINSRRAGIGANQNRLEFAAANLASSIENSEAARSELLDLDIASEMTSFTSKQILQQAGVSMLAQANQMPQNLLKLLG</sequence>
<dbReference type="GO" id="GO:0005576">
    <property type="term" value="C:extracellular region"/>
    <property type="evidence" value="ECO:0007669"/>
    <property type="project" value="UniProtKB-SubCell"/>
</dbReference>
<evidence type="ECO:0000256" key="3">
    <source>
        <dbReference type="RuleBase" id="RU362073"/>
    </source>
</evidence>
<dbReference type="PANTHER" id="PTHR42792:SF2">
    <property type="entry name" value="FLAGELLIN"/>
    <property type="match status" value="1"/>
</dbReference>
<comment type="similarity">
    <text evidence="1 3">Belongs to the bacterial flagellin family.</text>
</comment>